<dbReference type="EMBL" id="VSRR010001493">
    <property type="protein sequence ID" value="MPC25675.1"/>
    <property type="molecule type" value="Genomic_DNA"/>
</dbReference>
<evidence type="ECO:0000313" key="1">
    <source>
        <dbReference type="EMBL" id="MPC25675.1"/>
    </source>
</evidence>
<dbReference type="OrthoDB" id="297643at2759"/>
<organism evidence="1 2">
    <name type="scientific">Portunus trituberculatus</name>
    <name type="common">Swimming crab</name>
    <name type="synonym">Neptunus trituberculatus</name>
    <dbReference type="NCBI Taxonomy" id="210409"/>
    <lineage>
        <taxon>Eukaryota</taxon>
        <taxon>Metazoa</taxon>
        <taxon>Ecdysozoa</taxon>
        <taxon>Arthropoda</taxon>
        <taxon>Crustacea</taxon>
        <taxon>Multicrustacea</taxon>
        <taxon>Malacostraca</taxon>
        <taxon>Eumalacostraca</taxon>
        <taxon>Eucarida</taxon>
        <taxon>Decapoda</taxon>
        <taxon>Pleocyemata</taxon>
        <taxon>Brachyura</taxon>
        <taxon>Eubrachyura</taxon>
        <taxon>Portunoidea</taxon>
        <taxon>Portunidae</taxon>
        <taxon>Portuninae</taxon>
        <taxon>Portunus</taxon>
    </lineage>
</organism>
<dbReference type="AlphaFoldDB" id="A0A5B7DWM5"/>
<comment type="caution">
    <text evidence="1">The sequence shown here is derived from an EMBL/GenBank/DDBJ whole genome shotgun (WGS) entry which is preliminary data.</text>
</comment>
<sequence length="76" mass="8154">MLDQTDALWLIKGPKNTRTLEYQPGHLMLTVTSISTLTDLQPFFNTLVSPCFVPAGASANQPFTGTYSSAAAPPVI</sequence>
<protein>
    <submittedName>
        <fullName evidence="1">Uncharacterized protein</fullName>
    </submittedName>
</protein>
<name>A0A5B7DWM5_PORTR</name>
<evidence type="ECO:0000313" key="2">
    <source>
        <dbReference type="Proteomes" id="UP000324222"/>
    </source>
</evidence>
<keyword evidence="2" id="KW-1185">Reference proteome</keyword>
<proteinExistence type="predicted"/>
<dbReference type="Proteomes" id="UP000324222">
    <property type="component" value="Unassembled WGS sequence"/>
</dbReference>
<accession>A0A5B7DWM5</accession>
<gene>
    <name evidence="1" type="ORF">E2C01_018796</name>
</gene>
<reference evidence="1 2" key="1">
    <citation type="submission" date="2019-05" db="EMBL/GenBank/DDBJ databases">
        <title>Another draft genome of Portunus trituberculatus and its Hox gene families provides insights of decapod evolution.</title>
        <authorList>
            <person name="Jeong J.-H."/>
            <person name="Song I."/>
            <person name="Kim S."/>
            <person name="Choi T."/>
            <person name="Kim D."/>
            <person name="Ryu S."/>
            <person name="Kim W."/>
        </authorList>
    </citation>
    <scope>NUCLEOTIDE SEQUENCE [LARGE SCALE GENOMIC DNA]</scope>
    <source>
        <tissue evidence="1">Muscle</tissue>
    </source>
</reference>